<evidence type="ECO:0000256" key="4">
    <source>
        <dbReference type="PROSITE-ProRule" id="PRU00335"/>
    </source>
</evidence>
<evidence type="ECO:0000313" key="7">
    <source>
        <dbReference type="Proteomes" id="UP001501414"/>
    </source>
</evidence>
<evidence type="ECO:0000256" key="1">
    <source>
        <dbReference type="ARBA" id="ARBA00023015"/>
    </source>
</evidence>
<dbReference type="Gene3D" id="1.10.357.10">
    <property type="entry name" value="Tetracycline Repressor, domain 2"/>
    <property type="match status" value="1"/>
</dbReference>
<sequence>MAHVPAVDREKEIVAAAIRVLSRAGVAGATTRAVAAEAGIPLGTLHYVFPSKDRMLMAVVDAVADEVLDTVRRGMDPGRGVAHALRHGVSTFWETLVEDRVGLQIMQYELAMYSARRTGAGDSGSLGRSQVRRYTGLVGELCEQAARAAGERCAVDADTLGRLLLAVLDGLVVQYVADPDAGRARRDLDRATAMLVGYADPRPIGAPIPS</sequence>
<keyword evidence="7" id="KW-1185">Reference proteome</keyword>
<dbReference type="PROSITE" id="PS50977">
    <property type="entry name" value="HTH_TETR_2"/>
    <property type="match status" value="1"/>
</dbReference>
<keyword evidence="3" id="KW-0804">Transcription</keyword>
<feature type="DNA-binding region" description="H-T-H motif" evidence="4">
    <location>
        <begin position="30"/>
        <end position="49"/>
    </location>
</feature>
<name>A0ABN1XNW1_9PSEU</name>
<dbReference type="Proteomes" id="UP001501414">
    <property type="component" value="Unassembled WGS sequence"/>
</dbReference>
<dbReference type="RefSeq" id="WP_344020857.1">
    <property type="nucleotide sequence ID" value="NZ_BAAAJK010000006.1"/>
</dbReference>
<dbReference type="InterPro" id="IPR036271">
    <property type="entry name" value="Tet_transcr_reg_TetR-rel_C_sf"/>
</dbReference>
<dbReference type="PANTHER" id="PTHR30055">
    <property type="entry name" value="HTH-TYPE TRANSCRIPTIONAL REGULATOR RUTR"/>
    <property type="match status" value="1"/>
</dbReference>
<dbReference type="SUPFAM" id="SSF46689">
    <property type="entry name" value="Homeodomain-like"/>
    <property type="match status" value="1"/>
</dbReference>
<keyword evidence="2 4" id="KW-0238">DNA-binding</keyword>
<dbReference type="Pfam" id="PF00440">
    <property type="entry name" value="TetR_N"/>
    <property type="match status" value="1"/>
</dbReference>
<comment type="caution">
    <text evidence="6">The sequence shown here is derived from an EMBL/GenBank/DDBJ whole genome shotgun (WGS) entry which is preliminary data.</text>
</comment>
<evidence type="ECO:0000313" key="6">
    <source>
        <dbReference type="EMBL" id="GAA1386548.1"/>
    </source>
</evidence>
<keyword evidence="1" id="KW-0805">Transcription regulation</keyword>
<reference evidence="6 7" key="1">
    <citation type="journal article" date="2019" name="Int. J. Syst. Evol. Microbiol.">
        <title>The Global Catalogue of Microorganisms (GCM) 10K type strain sequencing project: providing services to taxonomists for standard genome sequencing and annotation.</title>
        <authorList>
            <consortium name="The Broad Institute Genomics Platform"/>
            <consortium name="The Broad Institute Genome Sequencing Center for Infectious Disease"/>
            <person name="Wu L."/>
            <person name="Ma J."/>
        </authorList>
    </citation>
    <scope>NUCLEOTIDE SEQUENCE [LARGE SCALE GENOMIC DNA]</scope>
    <source>
        <strain evidence="6 7">JCM 11896</strain>
    </source>
</reference>
<protein>
    <submittedName>
        <fullName evidence="6">TetR/AcrR family transcriptional regulator</fullName>
    </submittedName>
</protein>
<evidence type="ECO:0000259" key="5">
    <source>
        <dbReference type="PROSITE" id="PS50977"/>
    </source>
</evidence>
<dbReference type="PANTHER" id="PTHR30055:SF234">
    <property type="entry name" value="HTH-TYPE TRANSCRIPTIONAL REGULATOR BETI"/>
    <property type="match status" value="1"/>
</dbReference>
<dbReference type="InterPro" id="IPR009057">
    <property type="entry name" value="Homeodomain-like_sf"/>
</dbReference>
<evidence type="ECO:0000256" key="2">
    <source>
        <dbReference type="ARBA" id="ARBA00023125"/>
    </source>
</evidence>
<dbReference type="PRINTS" id="PR00455">
    <property type="entry name" value="HTHTETR"/>
</dbReference>
<feature type="domain" description="HTH tetR-type" evidence="5">
    <location>
        <begin position="7"/>
        <end position="67"/>
    </location>
</feature>
<proteinExistence type="predicted"/>
<dbReference type="InterPro" id="IPR001647">
    <property type="entry name" value="HTH_TetR"/>
</dbReference>
<evidence type="ECO:0000256" key="3">
    <source>
        <dbReference type="ARBA" id="ARBA00023163"/>
    </source>
</evidence>
<dbReference type="SUPFAM" id="SSF48498">
    <property type="entry name" value="Tetracyclin repressor-like, C-terminal domain"/>
    <property type="match status" value="1"/>
</dbReference>
<gene>
    <name evidence="6" type="ORF">GCM10009613_20690</name>
</gene>
<dbReference type="InterPro" id="IPR050109">
    <property type="entry name" value="HTH-type_TetR-like_transc_reg"/>
</dbReference>
<dbReference type="EMBL" id="BAAAJK010000006">
    <property type="protein sequence ID" value="GAA1386548.1"/>
    <property type="molecule type" value="Genomic_DNA"/>
</dbReference>
<organism evidence="6 7">
    <name type="scientific">Pseudonocardia kongjuensis</name>
    <dbReference type="NCBI Taxonomy" id="102227"/>
    <lineage>
        <taxon>Bacteria</taxon>
        <taxon>Bacillati</taxon>
        <taxon>Actinomycetota</taxon>
        <taxon>Actinomycetes</taxon>
        <taxon>Pseudonocardiales</taxon>
        <taxon>Pseudonocardiaceae</taxon>
        <taxon>Pseudonocardia</taxon>
    </lineage>
</organism>
<accession>A0ABN1XNW1</accession>